<proteinExistence type="predicted"/>
<dbReference type="EnsemblPlants" id="Ma07_t18700.1">
    <property type="protein sequence ID" value="Ma07_p18700.1"/>
    <property type="gene ID" value="Ma07_g18700"/>
</dbReference>
<evidence type="ECO:0000256" key="1">
    <source>
        <dbReference type="SAM" id="MobiDB-lite"/>
    </source>
</evidence>
<dbReference type="AlphaFoldDB" id="A0A804JX81"/>
<sequence length="48" mass="5147">MILLFGPGSSNSPCRENGAGEHKQNPQLIQVAVLYELIRASLVGDLLP</sequence>
<protein>
    <submittedName>
        <fullName evidence="2">Uncharacterized protein</fullName>
    </submittedName>
</protein>
<evidence type="ECO:0000313" key="2">
    <source>
        <dbReference type="EnsemblPlants" id="Ma07_p18700.1"/>
    </source>
</evidence>
<dbReference type="Proteomes" id="UP000012960">
    <property type="component" value="Unplaced"/>
</dbReference>
<reference evidence="2" key="1">
    <citation type="submission" date="2021-05" db="UniProtKB">
        <authorList>
            <consortium name="EnsemblPlants"/>
        </authorList>
    </citation>
    <scope>IDENTIFICATION</scope>
    <source>
        <strain evidence="2">subsp. malaccensis</strain>
    </source>
</reference>
<dbReference type="InParanoid" id="A0A804JX81"/>
<organism evidence="2 3">
    <name type="scientific">Musa acuminata subsp. malaccensis</name>
    <name type="common">Wild banana</name>
    <name type="synonym">Musa malaccensis</name>
    <dbReference type="NCBI Taxonomy" id="214687"/>
    <lineage>
        <taxon>Eukaryota</taxon>
        <taxon>Viridiplantae</taxon>
        <taxon>Streptophyta</taxon>
        <taxon>Embryophyta</taxon>
        <taxon>Tracheophyta</taxon>
        <taxon>Spermatophyta</taxon>
        <taxon>Magnoliopsida</taxon>
        <taxon>Liliopsida</taxon>
        <taxon>Zingiberales</taxon>
        <taxon>Musaceae</taxon>
        <taxon>Musa</taxon>
    </lineage>
</organism>
<name>A0A804JX81_MUSAM</name>
<dbReference type="Gramene" id="Ma07_t18700.1">
    <property type="protein sequence ID" value="Ma07_p18700.1"/>
    <property type="gene ID" value="Ma07_g18700"/>
</dbReference>
<accession>A0A804JX81</accession>
<evidence type="ECO:0000313" key="3">
    <source>
        <dbReference type="Proteomes" id="UP000012960"/>
    </source>
</evidence>
<keyword evidence="3" id="KW-1185">Reference proteome</keyword>
<feature type="region of interest" description="Disordered" evidence="1">
    <location>
        <begin position="1"/>
        <end position="22"/>
    </location>
</feature>